<organism evidence="1 2">
    <name type="scientific">Peronospora matthiolae</name>
    <dbReference type="NCBI Taxonomy" id="2874970"/>
    <lineage>
        <taxon>Eukaryota</taxon>
        <taxon>Sar</taxon>
        <taxon>Stramenopiles</taxon>
        <taxon>Oomycota</taxon>
        <taxon>Peronosporomycetes</taxon>
        <taxon>Peronosporales</taxon>
        <taxon>Peronosporaceae</taxon>
        <taxon>Peronospora</taxon>
    </lineage>
</organism>
<dbReference type="Proteomes" id="UP001162060">
    <property type="component" value="Unassembled WGS sequence"/>
</dbReference>
<gene>
    <name evidence="1" type="ORF">PM001_LOCUS32950</name>
</gene>
<reference evidence="1" key="1">
    <citation type="submission" date="2024-01" db="EMBL/GenBank/DDBJ databases">
        <authorList>
            <person name="Webb A."/>
        </authorList>
    </citation>
    <scope>NUCLEOTIDE SEQUENCE</scope>
    <source>
        <strain evidence="1">Pm1</strain>
    </source>
</reference>
<evidence type="ECO:0000313" key="1">
    <source>
        <dbReference type="EMBL" id="CAK7947800.1"/>
    </source>
</evidence>
<sequence length="74" mass="7863">MQTRAASEEVPAAVLRRLHWTGLMLTLQDGSSAKLDDAGLLPVLTLGDECLHGGRFLVACLAACVIDVRQASTE</sequence>
<dbReference type="EMBL" id="CAKLBY020000387">
    <property type="protein sequence ID" value="CAK7947800.1"/>
    <property type="molecule type" value="Genomic_DNA"/>
</dbReference>
<accession>A0AAV1VNA6</accession>
<evidence type="ECO:0000313" key="2">
    <source>
        <dbReference type="Proteomes" id="UP001162060"/>
    </source>
</evidence>
<dbReference type="AlphaFoldDB" id="A0AAV1VNA6"/>
<comment type="caution">
    <text evidence="1">The sequence shown here is derived from an EMBL/GenBank/DDBJ whole genome shotgun (WGS) entry which is preliminary data.</text>
</comment>
<protein>
    <submittedName>
        <fullName evidence="1">Uncharacterized protein</fullName>
    </submittedName>
</protein>
<name>A0AAV1VNA6_9STRA</name>
<proteinExistence type="predicted"/>